<accession>A0A402CJM9</accession>
<evidence type="ECO:0000313" key="3">
    <source>
        <dbReference type="EMBL" id="GCE43814.1"/>
    </source>
</evidence>
<sequence>MPPKRSRIRSESTLISHATSARRFIIIASLRLRTRFPDQYACAPFRLPYPIQVLTVVVGTAILGVQTYLVLEKLTTTVLYCLIAYLALGGAIWVWRRRHVAALHQHHRAGGPQPGPGAATADQHPLTSQI</sequence>
<dbReference type="AlphaFoldDB" id="A0A402CJM9"/>
<keyword evidence="2" id="KW-0472">Membrane</keyword>
<feature type="transmembrane region" description="Helical" evidence="2">
    <location>
        <begin position="53"/>
        <end position="71"/>
    </location>
</feature>
<dbReference type="OrthoDB" id="9117841at2"/>
<feature type="region of interest" description="Disordered" evidence="1">
    <location>
        <begin position="107"/>
        <end position="130"/>
    </location>
</feature>
<evidence type="ECO:0000256" key="2">
    <source>
        <dbReference type="SAM" id="Phobius"/>
    </source>
</evidence>
<dbReference type="Proteomes" id="UP000287519">
    <property type="component" value="Unassembled WGS sequence"/>
</dbReference>
<proteinExistence type="predicted"/>
<dbReference type="RefSeq" id="WP_124395489.1">
    <property type="nucleotide sequence ID" value="NZ_BHYM01000080.1"/>
</dbReference>
<evidence type="ECO:0000256" key="1">
    <source>
        <dbReference type="SAM" id="MobiDB-lite"/>
    </source>
</evidence>
<reference evidence="3 4" key="1">
    <citation type="submission" date="2018-11" db="EMBL/GenBank/DDBJ databases">
        <title>Microbial catabolism of amino acid.</title>
        <authorList>
            <person name="Hibi M."/>
            <person name="Ogawa J."/>
        </authorList>
    </citation>
    <scope>NUCLEOTIDE SEQUENCE [LARGE SCALE GENOMIC DNA]</scope>
    <source>
        <strain evidence="3 4">C31-06</strain>
    </source>
</reference>
<name>A0A402CJM9_RHOWR</name>
<keyword evidence="2" id="KW-1133">Transmembrane helix</keyword>
<dbReference type="EMBL" id="BHYM01000080">
    <property type="protein sequence ID" value="GCE43814.1"/>
    <property type="molecule type" value="Genomic_DNA"/>
</dbReference>
<keyword evidence="4" id="KW-1185">Reference proteome</keyword>
<feature type="transmembrane region" description="Helical" evidence="2">
    <location>
        <begin position="77"/>
        <end position="95"/>
    </location>
</feature>
<comment type="caution">
    <text evidence="3">The sequence shown here is derived from an EMBL/GenBank/DDBJ whole genome shotgun (WGS) entry which is preliminary data.</text>
</comment>
<gene>
    <name evidence="3" type="ORF">Rhow_008112</name>
</gene>
<keyword evidence="2" id="KW-0812">Transmembrane</keyword>
<evidence type="ECO:0000313" key="4">
    <source>
        <dbReference type="Proteomes" id="UP000287519"/>
    </source>
</evidence>
<organism evidence="3 4">
    <name type="scientific">Rhodococcus wratislaviensis</name>
    <name type="common">Tsukamurella wratislaviensis</name>
    <dbReference type="NCBI Taxonomy" id="44752"/>
    <lineage>
        <taxon>Bacteria</taxon>
        <taxon>Bacillati</taxon>
        <taxon>Actinomycetota</taxon>
        <taxon>Actinomycetes</taxon>
        <taxon>Mycobacteriales</taxon>
        <taxon>Nocardiaceae</taxon>
        <taxon>Rhodococcus</taxon>
    </lineage>
</organism>
<protein>
    <submittedName>
        <fullName evidence="3">Uncharacterized protein</fullName>
    </submittedName>
</protein>